<protein>
    <submittedName>
        <fullName evidence="2">TIGR02677 family protein</fullName>
    </submittedName>
</protein>
<evidence type="ECO:0000256" key="1">
    <source>
        <dbReference type="SAM" id="MobiDB-lite"/>
    </source>
</evidence>
<accession>A0A1G6X5T0</accession>
<evidence type="ECO:0000313" key="3">
    <source>
        <dbReference type="Proteomes" id="UP000199501"/>
    </source>
</evidence>
<sequence length="538" mass="58012">MVAMITGPASQEAQSRQPFAHLSAPNAALYREVLTTFARARDRFIVHLRPEDVAADLGRPGDTEQVGAALDQLVGWGNLRADPDTGRVTTVADFHRARYLYQLTVAGQAAEEAIAVYEEAIGRRGVLQSVALADIAGQLRALAEVAAADPDDLDPAKLHLLLLGLADRFTGLADNAQAFMASLRRVIDFSDGDVAAFVAYKQRLIDYINRFIADLANRGAEIATLLGRIDALGVDRLLMAAAAREAADAVPDLPEPGGDQPGEPGADDHAGTLAAALDGWRNRWRGLHDWFISAGTGRPSQARLLRGAAVTAITQLIDTVTALNERRSGRSDRSADFRALARWFAETPDDDAAHRLWRVAFGLTPARHLTVTQPTLAAWEDEEPSPATPWRDAPAVRISPQLQRTGSYERRGKPNQVADRQEQRRLLVAHAEREAAEVALARQRLVTAGPVRLSDLDVLDSRAFRLFLGLLGDALSARRPGDTEVKTTTSDGTMEIRLSLVPGGGVVEIDTEDGVLRGPEHVIDITDLTGLGAPGEVA</sequence>
<dbReference type="Pfam" id="PF09660">
    <property type="entry name" value="DUF2397"/>
    <property type="match status" value="1"/>
</dbReference>
<name>A0A1G6X5T0_9PSEU</name>
<reference evidence="3" key="1">
    <citation type="submission" date="2016-10" db="EMBL/GenBank/DDBJ databases">
        <authorList>
            <person name="Varghese N."/>
            <person name="Submissions S."/>
        </authorList>
    </citation>
    <scope>NUCLEOTIDE SEQUENCE [LARGE SCALE GENOMIC DNA]</scope>
    <source>
        <strain evidence="3">IBRC-M 10403</strain>
    </source>
</reference>
<organism evidence="2 3">
    <name type="scientific">Actinokineospora iranica</name>
    <dbReference type="NCBI Taxonomy" id="1271860"/>
    <lineage>
        <taxon>Bacteria</taxon>
        <taxon>Bacillati</taxon>
        <taxon>Actinomycetota</taxon>
        <taxon>Actinomycetes</taxon>
        <taxon>Pseudonocardiales</taxon>
        <taxon>Pseudonocardiaceae</taxon>
        <taxon>Actinokineospora</taxon>
    </lineage>
</organism>
<dbReference type="EMBL" id="FMZZ01000016">
    <property type="protein sequence ID" value="SDD73468.1"/>
    <property type="molecule type" value="Genomic_DNA"/>
</dbReference>
<dbReference type="NCBIfam" id="TIGR02677">
    <property type="entry name" value="TIGR02677 family protein"/>
    <property type="match status" value="1"/>
</dbReference>
<feature type="compositionally biased region" description="Low complexity" evidence="1">
    <location>
        <begin position="249"/>
        <end position="264"/>
    </location>
</feature>
<dbReference type="InterPro" id="IPR013493">
    <property type="entry name" value="CHP02677"/>
</dbReference>
<dbReference type="AlphaFoldDB" id="A0A1G6X5T0"/>
<dbReference type="Proteomes" id="UP000199501">
    <property type="component" value="Unassembled WGS sequence"/>
</dbReference>
<evidence type="ECO:0000313" key="2">
    <source>
        <dbReference type="EMBL" id="SDD73468.1"/>
    </source>
</evidence>
<feature type="region of interest" description="Disordered" evidence="1">
    <location>
        <begin position="249"/>
        <end position="270"/>
    </location>
</feature>
<gene>
    <name evidence="2" type="ORF">SAMN05216174_116120</name>
</gene>
<proteinExistence type="predicted"/>
<dbReference type="STRING" id="1271860.SAMN05216174_116120"/>
<keyword evidence="3" id="KW-1185">Reference proteome</keyword>